<reference evidence="8" key="1">
    <citation type="journal article" date="2020" name="mSystems">
        <title>Genome- and Community-Level Interaction Insights into Carbon Utilization and Element Cycling Functions of Hydrothermarchaeota in Hydrothermal Sediment.</title>
        <authorList>
            <person name="Zhou Z."/>
            <person name="Liu Y."/>
            <person name="Xu W."/>
            <person name="Pan J."/>
            <person name="Luo Z.H."/>
            <person name="Li M."/>
        </authorList>
    </citation>
    <scope>NUCLEOTIDE SEQUENCE [LARGE SCALE GENOMIC DNA]</scope>
    <source>
        <strain evidence="8">SpSt-258</strain>
    </source>
</reference>
<dbReference type="InterPro" id="IPR038570">
    <property type="entry name" value="HicA_sf"/>
</dbReference>
<dbReference type="EMBL" id="DSKY01000022">
    <property type="protein sequence ID" value="HDY60116.1"/>
    <property type="molecule type" value="Genomic_DNA"/>
</dbReference>
<gene>
    <name evidence="8" type="ORF">ENP86_11325</name>
</gene>
<evidence type="ECO:0000256" key="1">
    <source>
        <dbReference type="ARBA" id="ARBA00006620"/>
    </source>
</evidence>
<evidence type="ECO:0000256" key="6">
    <source>
        <dbReference type="ARBA" id="ARBA00022884"/>
    </source>
</evidence>
<evidence type="ECO:0000256" key="4">
    <source>
        <dbReference type="ARBA" id="ARBA00022759"/>
    </source>
</evidence>
<dbReference type="SUPFAM" id="SSF54786">
    <property type="entry name" value="YcfA/nrd intein domain"/>
    <property type="match status" value="1"/>
</dbReference>
<comment type="similarity">
    <text evidence="1">Belongs to the HicA mRNA interferase family.</text>
</comment>
<organism evidence="8">
    <name type="scientific">candidate division WOR-3 bacterium</name>
    <dbReference type="NCBI Taxonomy" id="2052148"/>
    <lineage>
        <taxon>Bacteria</taxon>
        <taxon>Bacteria division WOR-3</taxon>
    </lineage>
</organism>
<dbReference type="GO" id="GO:0003729">
    <property type="term" value="F:mRNA binding"/>
    <property type="evidence" value="ECO:0007669"/>
    <property type="project" value="InterPro"/>
</dbReference>
<keyword evidence="3" id="KW-0540">Nuclease</keyword>
<dbReference type="Gene3D" id="3.30.920.30">
    <property type="entry name" value="Hypothetical protein"/>
    <property type="match status" value="1"/>
</dbReference>
<proteinExistence type="inferred from homology"/>
<accession>A0A7V0Z7J5</accession>
<dbReference type="GO" id="GO:0004519">
    <property type="term" value="F:endonuclease activity"/>
    <property type="evidence" value="ECO:0007669"/>
    <property type="project" value="UniProtKB-KW"/>
</dbReference>
<keyword evidence="7" id="KW-0346">Stress response</keyword>
<protein>
    <submittedName>
        <fullName evidence="8">Type II toxin-antitoxin system HicA family toxin</fullName>
    </submittedName>
</protein>
<dbReference type="Pfam" id="PF07927">
    <property type="entry name" value="HicA_toxin"/>
    <property type="match status" value="1"/>
</dbReference>
<evidence type="ECO:0000256" key="3">
    <source>
        <dbReference type="ARBA" id="ARBA00022722"/>
    </source>
</evidence>
<evidence type="ECO:0000256" key="2">
    <source>
        <dbReference type="ARBA" id="ARBA00022649"/>
    </source>
</evidence>
<dbReference type="AlphaFoldDB" id="A0A7V0Z7J5"/>
<sequence length="79" mass="9157">MKLPRDLGDEELAKILAKYGFRITRQTGSHIRLTTLLKGESHITIPKRKVLKVGTLNNILTHISQYLEKDKQSLYRRIV</sequence>
<keyword evidence="4" id="KW-0255">Endonuclease</keyword>
<evidence type="ECO:0000256" key="5">
    <source>
        <dbReference type="ARBA" id="ARBA00022801"/>
    </source>
</evidence>
<name>A0A7V0Z7J5_UNCW3</name>
<evidence type="ECO:0000256" key="7">
    <source>
        <dbReference type="ARBA" id="ARBA00023016"/>
    </source>
</evidence>
<comment type="caution">
    <text evidence="8">The sequence shown here is derived from an EMBL/GenBank/DDBJ whole genome shotgun (WGS) entry which is preliminary data.</text>
</comment>
<dbReference type="GO" id="GO:0016787">
    <property type="term" value="F:hydrolase activity"/>
    <property type="evidence" value="ECO:0007669"/>
    <property type="project" value="UniProtKB-KW"/>
</dbReference>
<dbReference type="InterPro" id="IPR012933">
    <property type="entry name" value="HicA_mRNA_interferase"/>
</dbReference>
<keyword evidence="5" id="KW-0378">Hydrolase</keyword>
<keyword evidence="2" id="KW-1277">Toxin-antitoxin system</keyword>
<keyword evidence="6" id="KW-0694">RNA-binding</keyword>
<evidence type="ECO:0000313" key="8">
    <source>
        <dbReference type="EMBL" id="HDY60116.1"/>
    </source>
</evidence>